<keyword evidence="11" id="KW-1185">Reference proteome</keyword>
<organism evidence="10 11">
    <name type="scientific">Urochloa decumbens</name>
    <dbReference type="NCBI Taxonomy" id="240449"/>
    <lineage>
        <taxon>Eukaryota</taxon>
        <taxon>Viridiplantae</taxon>
        <taxon>Streptophyta</taxon>
        <taxon>Embryophyta</taxon>
        <taxon>Tracheophyta</taxon>
        <taxon>Spermatophyta</taxon>
        <taxon>Magnoliopsida</taxon>
        <taxon>Liliopsida</taxon>
        <taxon>Poales</taxon>
        <taxon>Poaceae</taxon>
        <taxon>PACMAD clade</taxon>
        <taxon>Panicoideae</taxon>
        <taxon>Panicodae</taxon>
        <taxon>Paniceae</taxon>
        <taxon>Melinidinae</taxon>
        <taxon>Urochloa</taxon>
    </lineage>
</organism>
<dbReference type="InterPro" id="IPR000537">
    <property type="entry name" value="UbiA_prenyltransferase"/>
</dbReference>
<keyword evidence="9" id="KW-0414">Isoprene biosynthesis</keyword>
<dbReference type="Pfam" id="PF01040">
    <property type="entry name" value="UbiA"/>
    <property type="match status" value="1"/>
</dbReference>
<dbReference type="GO" id="GO:0008299">
    <property type="term" value="P:isoprenoid biosynthetic process"/>
    <property type="evidence" value="ECO:0007669"/>
    <property type="project" value="UniProtKB-UniRule"/>
</dbReference>
<evidence type="ECO:0000256" key="2">
    <source>
        <dbReference type="ARBA" id="ARBA00004141"/>
    </source>
</evidence>
<dbReference type="GO" id="GO:0005743">
    <property type="term" value="C:mitochondrial inner membrane"/>
    <property type="evidence" value="ECO:0007669"/>
    <property type="project" value="UniProtKB-SubCell"/>
</dbReference>
<dbReference type="Gene3D" id="1.10.357.140">
    <property type="entry name" value="UbiA prenyltransferase"/>
    <property type="match status" value="1"/>
</dbReference>
<dbReference type="GO" id="GO:0006744">
    <property type="term" value="P:ubiquinone biosynthetic process"/>
    <property type="evidence" value="ECO:0007669"/>
    <property type="project" value="UniProtKB-UniRule"/>
</dbReference>
<feature type="transmembrane region" description="Helical" evidence="9">
    <location>
        <begin position="380"/>
        <end position="398"/>
    </location>
</feature>
<dbReference type="Gene3D" id="1.20.120.1780">
    <property type="entry name" value="UbiA prenyltransferase"/>
    <property type="match status" value="1"/>
</dbReference>
<dbReference type="InterPro" id="IPR030470">
    <property type="entry name" value="UbiA_prenylTrfase_CS"/>
</dbReference>
<comment type="similarity">
    <text evidence="3 9">Belongs to the UbiA prenyltransferase family.</text>
</comment>
<keyword evidence="4 9" id="KW-0808">Transferase</keyword>
<gene>
    <name evidence="10" type="ORF">URODEC1_LOCUS89989</name>
</gene>
<comment type="subcellular location">
    <subcellularLocation>
        <location evidence="2">Membrane</location>
        <topology evidence="2">Multi-pass membrane protein</topology>
    </subcellularLocation>
    <subcellularLocation>
        <location evidence="9">Mitochondrion inner membrane</location>
        <topology evidence="9">Multi-pass membrane protein</topology>
        <orientation evidence="9">Matrix side</orientation>
    </subcellularLocation>
</comment>
<dbReference type="PANTHER" id="PTHR11048:SF28">
    <property type="entry name" value="4-HYDROXYBENZOATE POLYPRENYLTRANSFERASE, MITOCHONDRIAL"/>
    <property type="match status" value="1"/>
</dbReference>
<comment type="catalytic activity">
    <reaction evidence="9">
        <text>an all-trans-polyprenyl diphosphate + 4-hydroxybenzoate = a 4-hydroxy-3-(all-trans-polyprenyl)benzoate + diphosphate</text>
        <dbReference type="Rhea" id="RHEA:44504"/>
        <dbReference type="Rhea" id="RHEA-COMP:9514"/>
        <dbReference type="Rhea" id="RHEA-COMP:9564"/>
        <dbReference type="ChEBI" id="CHEBI:17879"/>
        <dbReference type="ChEBI" id="CHEBI:33019"/>
        <dbReference type="ChEBI" id="CHEBI:58914"/>
        <dbReference type="ChEBI" id="CHEBI:78396"/>
        <dbReference type="EC" id="2.5.1.39"/>
    </reaction>
</comment>
<evidence type="ECO:0000313" key="10">
    <source>
        <dbReference type="EMBL" id="CAL5047552.1"/>
    </source>
</evidence>
<dbReference type="InterPro" id="IPR044878">
    <property type="entry name" value="UbiA_sf"/>
</dbReference>
<keyword evidence="5 9" id="KW-0812">Transmembrane</keyword>
<dbReference type="FunFam" id="1.20.120.1780:FF:000001">
    <property type="entry name" value="4-hydroxybenzoate octaprenyltransferase"/>
    <property type="match status" value="1"/>
</dbReference>
<comment type="function">
    <text evidence="9">Catalyzes the prenylation of para-hydroxybenzoate (PHB) with an all-trans polyprenyl group. Mediates the second step in the final reaction sequence of coenzyme Q (CoQ) biosynthesis, which is the condensation of the polyisoprenoid side chain with PHB, generating the first membrane-bound Q intermediate.</text>
</comment>
<dbReference type="InterPro" id="IPR006370">
    <property type="entry name" value="HB_polyprenyltransferase-like"/>
</dbReference>
<evidence type="ECO:0000313" key="11">
    <source>
        <dbReference type="Proteomes" id="UP001497457"/>
    </source>
</evidence>
<dbReference type="EMBL" id="OZ075145">
    <property type="protein sequence ID" value="CAL5047552.1"/>
    <property type="molecule type" value="Genomic_DNA"/>
</dbReference>
<keyword evidence="7 9" id="KW-0472">Membrane</keyword>
<evidence type="ECO:0000256" key="1">
    <source>
        <dbReference type="ARBA" id="ARBA00001946"/>
    </source>
</evidence>
<dbReference type="AlphaFoldDB" id="A0ABC9DZB4"/>
<dbReference type="CDD" id="cd13959">
    <property type="entry name" value="PT_UbiA_COQ2"/>
    <property type="match status" value="1"/>
</dbReference>
<dbReference type="PROSITE" id="PS00943">
    <property type="entry name" value="UBIA"/>
    <property type="match status" value="1"/>
</dbReference>
<comment type="pathway">
    <text evidence="9">Cofactor biosynthesis; ubiquinone biosynthesis.</text>
</comment>
<keyword evidence="9" id="KW-0831">Ubiquinone biosynthesis</keyword>
<dbReference type="InterPro" id="IPR039653">
    <property type="entry name" value="Prenyltransferase"/>
</dbReference>
<accession>A0ABC9DZB4</accession>
<dbReference type="FunFam" id="1.10.357.140:FF:000003">
    <property type="entry name" value="4-hydroxybenzoate polyprenyltransferase, mitochondrial"/>
    <property type="match status" value="1"/>
</dbReference>
<feature type="transmembrane region" description="Helical" evidence="9">
    <location>
        <begin position="322"/>
        <end position="342"/>
    </location>
</feature>
<sequence>MIGTGSPLASSITKPVSSTAPIERRMAFYHGSAHSLLQHRIMLPSVKQSRPFSGNVRDFSKVYRVPATRIREDNVASHERLSVSSSEPVTKGWSLPKPGQQHSQASWVERWLPAEARPYAMLARLHKPDAIWLYAWPCIWSIAIAANKGELPDMKMLALFGLGSVVLRGAACTVNDLLDRDIDKKVERTKSRPLASGALTPAQGFYFLVFQVLLWLGFLLQLNNRSLIVGSSWLVLFFSYPLMKRLTDWPQAFLGFTVSHGVLLGSAAIKEILDYTVLLPMYFAVICWALVYDTIYAHQDRKDDFKAGVKSTAITFGDNTKYWLSGFGAACISSLALTGYNAHLAWPYYPFLAAAAGHLQWQVSTVNLSDKSDCNRKFVSNKWFGALVFGGILCGILAS</sequence>
<evidence type="ECO:0000256" key="3">
    <source>
        <dbReference type="ARBA" id="ARBA00005985"/>
    </source>
</evidence>
<dbReference type="Proteomes" id="UP001497457">
    <property type="component" value="Chromosome 35b"/>
</dbReference>
<keyword evidence="6 9" id="KW-1133">Transmembrane helix</keyword>
<dbReference type="PANTHER" id="PTHR11048">
    <property type="entry name" value="PRENYLTRANSFERASES"/>
    <property type="match status" value="1"/>
</dbReference>
<dbReference type="EC" id="2.5.1.39" evidence="9"/>
<comment type="catalytic activity">
    <reaction evidence="8">
        <text>4-hydroxybenzoate + (2E)-geranyl diphosphate = 3-geranyl-4-hydroxybenzoate + diphosphate</text>
        <dbReference type="Rhea" id="RHEA:27854"/>
        <dbReference type="ChEBI" id="CHEBI:17879"/>
        <dbReference type="ChEBI" id="CHEBI:33019"/>
        <dbReference type="ChEBI" id="CHEBI:58057"/>
        <dbReference type="ChEBI" id="CHEBI:60878"/>
        <dbReference type="EC" id="2.5.1.93"/>
    </reaction>
</comment>
<evidence type="ECO:0000256" key="8">
    <source>
        <dbReference type="ARBA" id="ARBA00050283"/>
    </source>
</evidence>
<keyword evidence="9" id="KW-0999">Mitochondrion inner membrane</keyword>
<evidence type="ECO:0000256" key="4">
    <source>
        <dbReference type="ARBA" id="ARBA00022679"/>
    </source>
</evidence>
<keyword evidence="9" id="KW-0496">Mitochondrion</keyword>
<evidence type="ECO:0000256" key="7">
    <source>
        <dbReference type="ARBA" id="ARBA00023136"/>
    </source>
</evidence>
<dbReference type="HAMAP" id="MF_01635">
    <property type="entry name" value="UbiA"/>
    <property type="match status" value="1"/>
</dbReference>
<proteinExistence type="inferred from homology"/>
<dbReference type="GO" id="GO:0008412">
    <property type="term" value="F:4-hydroxybenzoate polyprenyltransferase activity"/>
    <property type="evidence" value="ECO:0007669"/>
    <property type="project" value="UniProtKB-EC"/>
</dbReference>
<dbReference type="GO" id="GO:0102930">
    <property type="term" value="F:4-hydroxybenzoate geranyltransferase activity"/>
    <property type="evidence" value="ECO:0007669"/>
    <property type="project" value="UniProtKB-EC"/>
</dbReference>
<reference evidence="10" key="1">
    <citation type="submission" date="2024-10" db="EMBL/GenBank/DDBJ databases">
        <authorList>
            <person name="Ryan C."/>
        </authorList>
    </citation>
    <scope>NUCLEOTIDE SEQUENCE [LARGE SCALE GENOMIC DNA]</scope>
</reference>
<feature type="transmembrane region" description="Helical" evidence="9">
    <location>
        <begin position="275"/>
        <end position="292"/>
    </location>
</feature>
<dbReference type="NCBIfam" id="TIGR01474">
    <property type="entry name" value="ubiA_proteo"/>
    <property type="match status" value="1"/>
</dbReference>
<protein>
    <recommendedName>
        <fullName evidence="9">4-hydroxybenzoate polyprenyltransferase, mitochondrial</fullName>
        <shortName evidence="9">4-HB polyprenyltransferase</shortName>
        <ecNumber evidence="9">2.5.1.39</ecNumber>
    </recommendedName>
    <alternativeName>
        <fullName evidence="9">Para-hydroxybenzoate--polyprenyltransferase</fullName>
        <shortName evidence="9">PHB:PPT</shortName>
        <shortName evidence="9">PHB:polyprenyltransferase</shortName>
    </alternativeName>
</protein>
<feature type="transmembrane region" description="Helical" evidence="9">
    <location>
        <begin position="199"/>
        <end position="220"/>
    </location>
</feature>
<evidence type="ECO:0000256" key="5">
    <source>
        <dbReference type="ARBA" id="ARBA00022692"/>
    </source>
</evidence>
<comment type="cofactor">
    <cofactor evidence="1 9">
        <name>Mg(2+)</name>
        <dbReference type="ChEBI" id="CHEBI:18420"/>
    </cofactor>
</comment>
<name>A0ABC9DZB4_9POAL</name>
<evidence type="ECO:0000256" key="6">
    <source>
        <dbReference type="ARBA" id="ARBA00022989"/>
    </source>
</evidence>
<evidence type="ECO:0000256" key="9">
    <source>
        <dbReference type="HAMAP-Rule" id="MF_03189"/>
    </source>
</evidence>
<feature type="transmembrane region" description="Helical" evidence="9">
    <location>
        <begin position="226"/>
        <end position="243"/>
    </location>
</feature>